<dbReference type="Gene3D" id="3.30.1490.150">
    <property type="entry name" value="Hypothetical protein ph0010, domain 2"/>
    <property type="match status" value="1"/>
</dbReference>
<reference evidence="2" key="1">
    <citation type="submission" date="2018-06" db="EMBL/GenBank/DDBJ databases">
        <authorList>
            <person name="Zhirakovskaya E."/>
        </authorList>
    </citation>
    <scope>NUCLEOTIDE SEQUENCE</scope>
</reference>
<dbReference type="PANTHER" id="PTHR13016:SF0">
    <property type="entry name" value="AMME SYNDROME CANDIDATE GENE 1 PROTEIN"/>
    <property type="match status" value="1"/>
</dbReference>
<evidence type="ECO:0000259" key="1">
    <source>
        <dbReference type="PROSITE" id="PS51112"/>
    </source>
</evidence>
<dbReference type="SUPFAM" id="SSF143447">
    <property type="entry name" value="AMMECR1-like"/>
    <property type="match status" value="1"/>
</dbReference>
<dbReference type="InterPro" id="IPR002733">
    <property type="entry name" value="AMMECR1_domain"/>
</dbReference>
<dbReference type="NCBIfam" id="TIGR04335">
    <property type="entry name" value="AmmeMemoSam_A"/>
    <property type="match status" value="1"/>
</dbReference>
<sequence length="200" mass="22232">MSLNNTTSSDEHGREDGRLYEEEHKLLRKVAQASIEHGLRIGRPLAVDMACYPRPLREPGASFVTLNEDGRLRGCIGSLEAIHPLVEDVAHNAYAAAFSDPRFPPLQAHELPGLDLHISVLSPATPMQFDSEEDLIRQLRPGVDGLILEDGDHHGTFLPAVWESLPDAHDFLQHLKLKAGLPMDGWSDTIRVSRYVTESF</sequence>
<dbReference type="InterPro" id="IPR027485">
    <property type="entry name" value="AMMECR1_N"/>
</dbReference>
<accession>A0A3B1AH97</accession>
<dbReference type="InterPro" id="IPR023473">
    <property type="entry name" value="AMMECR1"/>
</dbReference>
<dbReference type="NCBIfam" id="TIGR00296">
    <property type="entry name" value="TIGR00296 family protein"/>
    <property type="match status" value="1"/>
</dbReference>
<feature type="domain" description="AMMECR1" evidence="1">
    <location>
        <begin position="22"/>
        <end position="200"/>
    </location>
</feature>
<name>A0A3B1AH97_9ZZZZ</name>
<dbReference type="InterPro" id="IPR027623">
    <property type="entry name" value="AmmeMemoSam_A"/>
</dbReference>
<dbReference type="Gene3D" id="3.30.700.20">
    <property type="entry name" value="Hypothetical protein ph0010, domain 1"/>
    <property type="match status" value="1"/>
</dbReference>
<organism evidence="2">
    <name type="scientific">hydrothermal vent metagenome</name>
    <dbReference type="NCBI Taxonomy" id="652676"/>
    <lineage>
        <taxon>unclassified sequences</taxon>
        <taxon>metagenomes</taxon>
        <taxon>ecological metagenomes</taxon>
    </lineage>
</organism>
<dbReference type="PROSITE" id="PS51112">
    <property type="entry name" value="AMMECR1"/>
    <property type="match status" value="1"/>
</dbReference>
<dbReference type="Pfam" id="PF01871">
    <property type="entry name" value="AMMECR1"/>
    <property type="match status" value="1"/>
</dbReference>
<dbReference type="InterPro" id="IPR036071">
    <property type="entry name" value="AMMECR1_dom_sf"/>
</dbReference>
<protein>
    <submittedName>
        <fullName evidence="2">COG2078: Uncharacterized ACR</fullName>
    </submittedName>
</protein>
<dbReference type="EMBL" id="UOFU01000214">
    <property type="protein sequence ID" value="VAX01041.1"/>
    <property type="molecule type" value="Genomic_DNA"/>
</dbReference>
<proteinExistence type="predicted"/>
<gene>
    <name evidence="2" type="ORF">MNBD_GAMMA20-1899</name>
</gene>
<dbReference type="AlphaFoldDB" id="A0A3B1AH97"/>
<dbReference type="PANTHER" id="PTHR13016">
    <property type="entry name" value="AMMECR1 HOMOLOG"/>
    <property type="match status" value="1"/>
</dbReference>
<evidence type="ECO:0000313" key="2">
    <source>
        <dbReference type="EMBL" id="VAX01041.1"/>
    </source>
</evidence>